<dbReference type="InterPro" id="IPR036388">
    <property type="entry name" value="WH-like_DNA-bd_sf"/>
</dbReference>
<dbReference type="InParanoid" id="F6YRU6"/>
<feature type="compositionally biased region" description="Basic and acidic residues" evidence="1">
    <location>
        <begin position="255"/>
        <end position="266"/>
    </location>
</feature>
<dbReference type="GeneTree" id="ENSGT00950000182976"/>
<reference evidence="3" key="2">
    <citation type="submission" date="2025-08" db="UniProtKB">
        <authorList>
            <consortium name="Ensembl"/>
        </authorList>
    </citation>
    <scope>IDENTIFICATION</scope>
</reference>
<dbReference type="InterPro" id="IPR036390">
    <property type="entry name" value="WH_DNA-bd_sf"/>
</dbReference>
<evidence type="ECO:0000313" key="3">
    <source>
        <dbReference type="Ensembl" id="ENSCINP00000002781.3"/>
    </source>
</evidence>
<feature type="region of interest" description="Disordered" evidence="1">
    <location>
        <begin position="397"/>
        <end position="440"/>
    </location>
</feature>
<reference evidence="3" key="3">
    <citation type="submission" date="2025-09" db="UniProtKB">
        <authorList>
            <consortium name="Ensembl"/>
        </authorList>
    </citation>
    <scope>IDENTIFICATION</scope>
</reference>
<feature type="region of interest" description="Disordered" evidence="1">
    <location>
        <begin position="151"/>
        <end position="183"/>
    </location>
</feature>
<evidence type="ECO:0000256" key="1">
    <source>
        <dbReference type="SAM" id="MobiDB-lite"/>
    </source>
</evidence>
<evidence type="ECO:0000313" key="4">
    <source>
        <dbReference type="Proteomes" id="UP000008144"/>
    </source>
</evidence>
<dbReference type="PANTHER" id="PTHR16206">
    <property type="entry name" value="DEP DOMAIN-CONTAINING"/>
    <property type="match status" value="1"/>
</dbReference>
<dbReference type="Pfam" id="PF00610">
    <property type="entry name" value="DEP"/>
    <property type="match status" value="1"/>
</dbReference>
<dbReference type="Ensembl" id="ENSCINT00000002781.3">
    <property type="protein sequence ID" value="ENSCINP00000002781.3"/>
    <property type="gene ID" value="ENSCING00000001421.3"/>
</dbReference>
<feature type="region of interest" description="Disordered" evidence="1">
    <location>
        <begin position="200"/>
        <end position="323"/>
    </location>
</feature>
<dbReference type="OMA" id="HENANVK"/>
<dbReference type="InterPro" id="IPR008936">
    <property type="entry name" value="Rho_GTPase_activation_prot"/>
</dbReference>
<feature type="domain" description="DEP" evidence="2">
    <location>
        <begin position="28"/>
        <end position="119"/>
    </location>
</feature>
<name>F6YRU6_CIOIN</name>
<accession>F6YRU6</accession>
<dbReference type="SMART" id="SM00049">
    <property type="entry name" value="DEP"/>
    <property type="match status" value="1"/>
</dbReference>
<feature type="region of interest" description="Disordered" evidence="1">
    <location>
        <begin position="481"/>
        <end position="501"/>
    </location>
</feature>
<keyword evidence="4" id="KW-1185">Reference proteome</keyword>
<feature type="region of interest" description="Disordered" evidence="1">
    <location>
        <begin position="340"/>
        <end position="360"/>
    </location>
</feature>
<proteinExistence type="predicted"/>
<sequence length="792" mass="89107">MAARSNYSPATGGQFRATKVWKTLIEHLHENANVKRRRNVKKSYDECFTGSNAVDVLFRFVRLHPEQFSSTGSITRDNIIRLCQAFLDNSVFEPAGGSNESNKQIKFDDSTTSLYQFSSSTNEMNLKPLTNRQVLREIDGDLRNGLDHISISTENTKGNTPRGKNILIPTRKHGTSRSRFPSFGGLSAQSFKGTFMTAATMHSSGSDEENATDQRAGRKLKRSSSLVGVVVKRSSSDSNLRRGVSSASSSSDTDPDGKKKSDDLNRGGKLRLSQRLSFRKKSLSSEQETNIKPVNQEQGTPLKKKKVKPPTPAVDPRRKSLAVRCEKPTRSLRRLLSTPSLHPKNKMTSQRPHCDEPKNLDRIPPLPLHHRRDTNNNNGGNCIKTPTHRHLRCERNMEQTPQTTSFKSKTSNKMRTPFKDASLTPSNGIKETPSRLKSTRRNLSSLSGLTLRMTSKRKSLGRSDASSSRITGSCVIKNQSVANGNAKESEKDSTGGKTKNVERKLSHQEILHLRRECVRVRLLQILDLQFVDSLITSPTFDKKTGWDLFGGAGSHGVQYSEVVAAYNNEDSWISSALSVLQHLPNGYEILCKHARDTPAMKKIKLFFSISDYYKSLSQPLIDESYSEIIEALITMLETKPVPDCLEAIQLFFHLLPEPRLFELRDLFTFLYYVVANSDVLLTPKCNNKVLVVQTFVAPVLHRVDIVPDRRISGLFLFVMEQRHRAFRLPTSVASTMERKRKLLETGEVESPTCVPDSVFCRMITSKEYNRQRVEFTQHHISELARALATNQS</sequence>
<dbReference type="Proteomes" id="UP000008144">
    <property type="component" value="Unassembled WGS sequence"/>
</dbReference>
<dbReference type="SUPFAM" id="SSF46785">
    <property type="entry name" value="Winged helix' DNA-binding domain"/>
    <property type="match status" value="1"/>
</dbReference>
<feature type="compositionally biased region" description="Basic and acidic residues" evidence="1">
    <location>
        <begin position="487"/>
        <end position="501"/>
    </location>
</feature>
<dbReference type="AlphaFoldDB" id="F6YRU6"/>
<evidence type="ECO:0000259" key="2">
    <source>
        <dbReference type="PROSITE" id="PS50186"/>
    </source>
</evidence>
<dbReference type="PROSITE" id="PS50186">
    <property type="entry name" value="DEP"/>
    <property type="match status" value="1"/>
</dbReference>
<dbReference type="InterPro" id="IPR000591">
    <property type="entry name" value="DEP_dom"/>
</dbReference>
<protein>
    <recommendedName>
        <fullName evidence="2">DEP domain-containing protein</fullName>
    </recommendedName>
</protein>
<dbReference type="SUPFAM" id="SSF48350">
    <property type="entry name" value="GTPase activation domain, GAP"/>
    <property type="match status" value="1"/>
</dbReference>
<feature type="compositionally biased region" description="Polar residues" evidence="1">
    <location>
        <begin position="398"/>
        <end position="414"/>
    </location>
</feature>
<dbReference type="GO" id="GO:0035556">
    <property type="term" value="P:intracellular signal transduction"/>
    <property type="evidence" value="ECO:0007669"/>
    <property type="project" value="InterPro"/>
</dbReference>
<feature type="compositionally biased region" description="Polar residues" evidence="1">
    <location>
        <begin position="284"/>
        <end position="299"/>
    </location>
</feature>
<dbReference type="PANTHER" id="PTHR16206:SF19">
    <property type="entry name" value="DEP DOMAIN-CONTAINING PROTEIN"/>
    <property type="match status" value="1"/>
</dbReference>
<reference evidence="4" key="1">
    <citation type="journal article" date="2002" name="Science">
        <title>The draft genome of Ciona intestinalis: insights into chordate and vertebrate origins.</title>
        <authorList>
            <person name="Dehal P."/>
            <person name="Satou Y."/>
            <person name="Campbell R.K."/>
            <person name="Chapman J."/>
            <person name="Degnan B."/>
            <person name="De Tomaso A."/>
            <person name="Davidson B."/>
            <person name="Di Gregorio A."/>
            <person name="Gelpke M."/>
            <person name="Goodstein D.M."/>
            <person name="Harafuji N."/>
            <person name="Hastings K.E."/>
            <person name="Ho I."/>
            <person name="Hotta K."/>
            <person name="Huang W."/>
            <person name="Kawashima T."/>
            <person name="Lemaire P."/>
            <person name="Martinez D."/>
            <person name="Meinertzhagen I.A."/>
            <person name="Necula S."/>
            <person name="Nonaka M."/>
            <person name="Putnam N."/>
            <person name="Rash S."/>
            <person name="Saiga H."/>
            <person name="Satake M."/>
            <person name="Terry A."/>
            <person name="Yamada L."/>
            <person name="Wang H.G."/>
            <person name="Awazu S."/>
            <person name="Azumi K."/>
            <person name="Boore J."/>
            <person name="Branno M."/>
            <person name="Chin-Bow S."/>
            <person name="DeSantis R."/>
            <person name="Doyle S."/>
            <person name="Francino P."/>
            <person name="Keys D.N."/>
            <person name="Haga S."/>
            <person name="Hayashi H."/>
            <person name="Hino K."/>
            <person name="Imai K.S."/>
            <person name="Inaba K."/>
            <person name="Kano S."/>
            <person name="Kobayashi K."/>
            <person name="Kobayashi M."/>
            <person name="Lee B.I."/>
            <person name="Makabe K.W."/>
            <person name="Manohar C."/>
            <person name="Matassi G."/>
            <person name="Medina M."/>
            <person name="Mochizuki Y."/>
            <person name="Mount S."/>
            <person name="Morishita T."/>
            <person name="Miura S."/>
            <person name="Nakayama A."/>
            <person name="Nishizaka S."/>
            <person name="Nomoto H."/>
            <person name="Ohta F."/>
            <person name="Oishi K."/>
            <person name="Rigoutsos I."/>
            <person name="Sano M."/>
            <person name="Sasaki A."/>
            <person name="Sasakura Y."/>
            <person name="Shoguchi E."/>
            <person name="Shin-i T."/>
            <person name="Spagnuolo A."/>
            <person name="Stainier D."/>
            <person name="Suzuki M.M."/>
            <person name="Tassy O."/>
            <person name="Takatori N."/>
            <person name="Tokuoka M."/>
            <person name="Yagi K."/>
            <person name="Yoshizaki F."/>
            <person name="Wada S."/>
            <person name="Zhang C."/>
            <person name="Hyatt P.D."/>
            <person name="Larimer F."/>
            <person name="Detter C."/>
            <person name="Doggett N."/>
            <person name="Glavina T."/>
            <person name="Hawkins T."/>
            <person name="Richardson P."/>
            <person name="Lucas S."/>
            <person name="Kohara Y."/>
            <person name="Levine M."/>
            <person name="Satoh N."/>
            <person name="Rokhsar D.S."/>
        </authorList>
    </citation>
    <scope>NUCLEOTIDE SEQUENCE [LARGE SCALE GENOMIC DNA]</scope>
</reference>
<dbReference type="Gene3D" id="1.10.10.10">
    <property type="entry name" value="Winged helix-like DNA-binding domain superfamily/Winged helix DNA-binding domain"/>
    <property type="match status" value="1"/>
</dbReference>
<feature type="region of interest" description="Disordered" evidence="1">
    <location>
        <begin position="367"/>
        <end position="386"/>
    </location>
</feature>
<dbReference type="HOGENOM" id="CLU_354729_0_0_1"/>
<organism evidence="3 4">
    <name type="scientific">Ciona intestinalis</name>
    <name type="common">Transparent sea squirt</name>
    <name type="synonym">Ascidia intestinalis</name>
    <dbReference type="NCBI Taxonomy" id="7719"/>
    <lineage>
        <taxon>Eukaryota</taxon>
        <taxon>Metazoa</taxon>
        <taxon>Chordata</taxon>
        <taxon>Tunicata</taxon>
        <taxon>Ascidiacea</taxon>
        <taxon>Phlebobranchia</taxon>
        <taxon>Cionidae</taxon>
        <taxon>Ciona</taxon>
    </lineage>
</organism>